<keyword evidence="1" id="KW-0732">Signal</keyword>
<reference evidence="2" key="1">
    <citation type="submission" date="2018-01" db="EMBL/GenBank/DDBJ databases">
        <title>An insight into the sialome of Amazonian anophelines.</title>
        <authorList>
            <person name="Ribeiro J.M."/>
            <person name="Scarpassa V."/>
            <person name="Calvo E."/>
        </authorList>
    </citation>
    <scope>NUCLEOTIDE SEQUENCE</scope>
</reference>
<dbReference type="EMBL" id="GGFL01011835">
    <property type="protein sequence ID" value="MBW76013.1"/>
    <property type="molecule type" value="Transcribed_RNA"/>
</dbReference>
<name>A0A2M4DEP2_ANODA</name>
<accession>A0A2M4DEP2</accession>
<evidence type="ECO:0000313" key="2">
    <source>
        <dbReference type="EMBL" id="MBW76013.1"/>
    </source>
</evidence>
<evidence type="ECO:0000256" key="1">
    <source>
        <dbReference type="SAM" id="SignalP"/>
    </source>
</evidence>
<feature type="chain" id="PRO_5014649838" evidence="1">
    <location>
        <begin position="33"/>
        <end position="94"/>
    </location>
</feature>
<sequence>MSHISRNCSPLYRLLMLIFFLCISLSLSLSLAVPYQPCRYIVVQFCSEHKDPLLLHLSIMVQPVGRSVARSLARSLTNTDILRSHRPGRGAQMR</sequence>
<organism evidence="2">
    <name type="scientific">Anopheles darlingi</name>
    <name type="common">Mosquito</name>
    <dbReference type="NCBI Taxonomy" id="43151"/>
    <lineage>
        <taxon>Eukaryota</taxon>
        <taxon>Metazoa</taxon>
        <taxon>Ecdysozoa</taxon>
        <taxon>Arthropoda</taxon>
        <taxon>Hexapoda</taxon>
        <taxon>Insecta</taxon>
        <taxon>Pterygota</taxon>
        <taxon>Neoptera</taxon>
        <taxon>Endopterygota</taxon>
        <taxon>Diptera</taxon>
        <taxon>Nematocera</taxon>
        <taxon>Culicoidea</taxon>
        <taxon>Culicidae</taxon>
        <taxon>Anophelinae</taxon>
        <taxon>Anopheles</taxon>
    </lineage>
</organism>
<proteinExistence type="predicted"/>
<protein>
    <submittedName>
        <fullName evidence="2">Putative secreted protein</fullName>
    </submittedName>
</protein>
<feature type="signal peptide" evidence="1">
    <location>
        <begin position="1"/>
        <end position="32"/>
    </location>
</feature>
<dbReference type="AlphaFoldDB" id="A0A2M4DEP2"/>